<comment type="caution">
    <text evidence="2">The sequence shown here is derived from an EMBL/GenBank/DDBJ whole genome shotgun (WGS) entry which is preliminary data.</text>
</comment>
<evidence type="ECO:0000313" key="3">
    <source>
        <dbReference type="Proteomes" id="UP000703269"/>
    </source>
</evidence>
<keyword evidence="3" id="KW-1185">Reference proteome</keyword>
<feature type="region of interest" description="Disordered" evidence="1">
    <location>
        <begin position="227"/>
        <end position="260"/>
    </location>
</feature>
<protein>
    <submittedName>
        <fullName evidence="2">Uncharacterized protein</fullName>
    </submittedName>
</protein>
<organism evidence="2 3">
    <name type="scientific">Phanerochaete sordida</name>
    <dbReference type="NCBI Taxonomy" id="48140"/>
    <lineage>
        <taxon>Eukaryota</taxon>
        <taxon>Fungi</taxon>
        <taxon>Dikarya</taxon>
        <taxon>Basidiomycota</taxon>
        <taxon>Agaricomycotina</taxon>
        <taxon>Agaricomycetes</taxon>
        <taxon>Polyporales</taxon>
        <taxon>Phanerochaetaceae</taxon>
        <taxon>Phanerochaete</taxon>
    </lineage>
</organism>
<dbReference type="AlphaFoldDB" id="A0A9P3GFT7"/>
<sequence>MGMTRERTSRQPRLQPSASAGSVCLVARCSRARRAAISCQRVGAPLRLPRPQRCAHPGASAAWKFVAAARSLALHMRTGTPAVMRCGFALNFTSGSQPGRRLAAVATSPLATRETAAAKYGRGRAARVGGPARTGARVPRPARVAPYVDPPAGLRPGAGQASPAGVDRRATRGHSKSPARPRTAARALCPCSVIATPARPPQTRRATSVAGTLCACAAARPCARRPCGGAPKKARRLHSRSGSAPTPADAFPHTRFRGTNGGASRQNVRVLFPLICYLLAAALCRHHDTRDGPRTRVKDVRGRAIGETACGPMGTTATS</sequence>
<gene>
    <name evidence="2" type="ORF">PsYK624_096830</name>
</gene>
<evidence type="ECO:0000256" key="1">
    <source>
        <dbReference type="SAM" id="MobiDB-lite"/>
    </source>
</evidence>
<dbReference type="Proteomes" id="UP000703269">
    <property type="component" value="Unassembled WGS sequence"/>
</dbReference>
<dbReference type="EMBL" id="BPQB01000033">
    <property type="protein sequence ID" value="GJE93524.1"/>
    <property type="molecule type" value="Genomic_DNA"/>
</dbReference>
<proteinExistence type="predicted"/>
<name>A0A9P3GFT7_9APHY</name>
<evidence type="ECO:0000313" key="2">
    <source>
        <dbReference type="EMBL" id="GJE93524.1"/>
    </source>
</evidence>
<feature type="region of interest" description="Disordered" evidence="1">
    <location>
        <begin position="143"/>
        <end position="184"/>
    </location>
</feature>
<accession>A0A9P3GFT7</accession>
<reference evidence="2 3" key="1">
    <citation type="submission" date="2021-08" db="EMBL/GenBank/DDBJ databases">
        <title>Draft Genome Sequence of Phanerochaete sordida strain YK-624.</title>
        <authorList>
            <person name="Mori T."/>
            <person name="Dohra H."/>
            <person name="Suzuki T."/>
            <person name="Kawagishi H."/>
            <person name="Hirai H."/>
        </authorList>
    </citation>
    <scope>NUCLEOTIDE SEQUENCE [LARGE SCALE GENOMIC DNA]</scope>
    <source>
        <strain evidence="2 3">YK-624</strain>
    </source>
</reference>